<dbReference type="PANTHER" id="PTHR43449">
    <property type="entry name" value="NUCLEOTIDYLTRANSFERASE"/>
    <property type="match status" value="1"/>
</dbReference>
<keyword evidence="3" id="KW-1185">Reference proteome</keyword>
<sequence>MKQVKGNYKIEKALIFGSRARDDYLKESDVDILLVSSDFKGIRFPTRSARMMEYWNLDYGDPEFLCYTPKEFNQMKEKLTIVKTAVEEGVSVI</sequence>
<feature type="domain" description="Polymerase nucleotidyl transferase" evidence="1">
    <location>
        <begin position="3"/>
        <end position="62"/>
    </location>
</feature>
<reference evidence="2 3" key="1">
    <citation type="journal article" date="2016" name="Sci. Rep.">
        <title>Metabolic traits of an uncultured archaeal lineage -MSBL1- from brine pools of the Red Sea.</title>
        <authorList>
            <person name="Mwirichia R."/>
            <person name="Alam I."/>
            <person name="Rashid M."/>
            <person name="Vinu M."/>
            <person name="Ba-Alawi W."/>
            <person name="Anthony Kamau A."/>
            <person name="Kamanda Ngugi D."/>
            <person name="Goker M."/>
            <person name="Klenk H.P."/>
            <person name="Bajic V."/>
            <person name="Stingl U."/>
        </authorList>
    </citation>
    <scope>NUCLEOTIDE SEQUENCE [LARGE SCALE GENOMIC DNA]</scope>
    <source>
        <strain evidence="2">SCGC-AAA261F17</strain>
    </source>
</reference>
<name>A0A133V5K8_9EURY</name>
<dbReference type="CDD" id="cd05403">
    <property type="entry name" value="NT_KNTase_like"/>
    <property type="match status" value="1"/>
</dbReference>
<dbReference type="PANTHER" id="PTHR43449:SF1">
    <property type="entry name" value="POLYMERASE BETA NUCLEOTIDYLTRANSFERASE DOMAIN-CONTAINING PROTEIN"/>
    <property type="match status" value="1"/>
</dbReference>
<gene>
    <name evidence="2" type="ORF">AKJ44_02235</name>
</gene>
<evidence type="ECO:0000313" key="3">
    <source>
        <dbReference type="Proteomes" id="UP000070035"/>
    </source>
</evidence>
<dbReference type="Pfam" id="PF01909">
    <property type="entry name" value="NTP_transf_2"/>
    <property type="match status" value="1"/>
</dbReference>
<dbReference type="Gene3D" id="3.30.460.10">
    <property type="entry name" value="Beta Polymerase, domain 2"/>
    <property type="match status" value="1"/>
</dbReference>
<accession>A0A133V5K8</accession>
<evidence type="ECO:0000259" key="1">
    <source>
        <dbReference type="Pfam" id="PF01909"/>
    </source>
</evidence>
<dbReference type="InterPro" id="IPR043519">
    <property type="entry name" value="NT_sf"/>
</dbReference>
<protein>
    <recommendedName>
        <fullName evidence="1">Polymerase nucleotidyl transferase domain-containing protein</fullName>
    </recommendedName>
</protein>
<dbReference type="GO" id="GO:0016779">
    <property type="term" value="F:nucleotidyltransferase activity"/>
    <property type="evidence" value="ECO:0007669"/>
    <property type="project" value="InterPro"/>
</dbReference>
<comment type="caution">
    <text evidence="2">The sequence shown here is derived from an EMBL/GenBank/DDBJ whole genome shotgun (WGS) entry which is preliminary data.</text>
</comment>
<organism evidence="2 3">
    <name type="scientific">candidate division MSBL1 archaeon SCGC-AAA261F17</name>
    <dbReference type="NCBI Taxonomy" id="1698274"/>
    <lineage>
        <taxon>Archaea</taxon>
        <taxon>Methanobacteriati</taxon>
        <taxon>Methanobacteriota</taxon>
        <taxon>candidate division MSBL1</taxon>
    </lineage>
</organism>
<evidence type="ECO:0000313" key="2">
    <source>
        <dbReference type="EMBL" id="KXB01723.1"/>
    </source>
</evidence>
<dbReference type="SUPFAM" id="SSF81301">
    <property type="entry name" value="Nucleotidyltransferase"/>
    <property type="match status" value="1"/>
</dbReference>
<dbReference type="EMBL" id="LHXY01000029">
    <property type="protein sequence ID" value="KXB01723.1"/>
    <property type="molecule type" value="Genomic_DNA"/>
</dbReference>
<dbReference type="AlphaFoldDB" id="A0A133V5K8"/>
<proteinExistence type="predicted"/>
<dbReference type="InterPro" id="IPR002934">
    <property type="entry name" value="Polymerase_NTP_transf_dom"/>
</dbReference>
<dbReference type="Proteomes" id="UP000070035">
    <property type="component" value="Unassembled WGS sequence"/>
</dbReference>